<dbReference type="PANTHER" id="PTHR21363:SF0">
    <property type="entry name" value="PREPHENATE DEHYDROGENASE [NADP(+)]"/>
    <property type="match status" value="1"/>
</dbReference>
<dbReference type="EMBL" id="UOEN01000069">
    <property type="protein sequence ID" value="VAW12048.1"/>
    <property type="molecule type" value="Genomic_DNA"/>
</dbReference>
<dbReference type="PANTHER" id="PTHR21363">
    <property type="entry name" value="PREPHENATE DEHYDROGENASE"/>
    <property type="match status" value="1"/>
</dbReference>
<reference evidence="3" key="1">
    <citation type="submission" date="2018-06" db="EMBL/GenBank/DDBJ databases">
        <authorList>
            <person name="Zhirakovskaya E."/>
        </authorList>
    </citation>
    <scope>NUCLEOTIDE SEQUENCE</scope>
</reference>
<dbReference type="InterPro" id="IPR036291">
    <property type="entry name" value="NAD(P)-bd_dom_sf"/>
</dbReference>
<dbReference type="GO" id="GO:0008977">
    <property type="term" value="F:prephenate dehydrogenase (NAD+) activity"/>
    <property type="evidence" value="ECO:0007669"/>
    <property type="project" value="InterPro"/>
</dbReference>
<dbReference type="Pfam" id="PF02153">
    <property type="entry name" value="PDH_N"/>
    <property type="match status" value="1"/>
</dbReference>
<gene>
    <name evidence="3" type="ORF">MNBD_BACTEROID05-744</name>
</gene>
<dbReference type="InterPro" id="IPR046825">
    <property type="entry name" value="PDH_C"/>
</dbReference>
<dbReference type="InterPro" id="IPR050812">
    <property type="entry name" value="Preph/Arog_dehydrog"/>
</dbReference>
<evidence type="ECO:0000259" key="2">
    <source>
        <dbReference type="PROSITE" id="PS51176"/>
    </source>
</evidence>
<dbReference type="Pfam" id="PF20463">
    <property type="entry name" value="PDH_C"/>
    <property type="match status" value="1"/>
</dbReference>
<dbReference type="SUPFAM" id="SSF48179">
    <property type="entry name" value="6-phosphogluconate dehydrogenase C-terminal domain-like"/>
    <property type="match status" value="1"/>
</dbReference>
<sequence>LKSYLFKRVTIVGVGLMGGSVGLAIRKHRLAKEVVGLSQKQSSLVAAIKKKAIDTACSDVSKAIRNADLVILATPVDSIIKLLSTISPYLRRGCVVTDIGSSKVEIVKAAEKVLGNGVNFVGSHPLVGSEKQGVEFATAELFDHSQCIMTPIKKTNNSAREKVKKLWSRVGCEVTILSAQEHDEIMAYTSHLPHLLAFGLTEIISQEHLKFAARGLLDTTRIAGSSPQMWNDICLSNSQNVLKSLDHFVKDLSILRKAIVNKDQKTLLEYLTKAQEKRNAIV</sequence>
<dbReference type="Gene3D" id="1.10.3660.10">
    <property type="entry name" value="6-phosphogluconate dehydrogenase C-terminal like domain"/>
    <property type="match status" value="1"/>
</dbReference>
<dbReference type="FunFam" id="3.40.50.720:FF:000208">
    <property type="entry name" value="Prephenate dehydrogenase"/>
    <property type="match status" value="1"/>
</dbReference>
<accession>A0A3B0T279</accession>
<keyword evidence="1" id="KW-0560">Oxidoreductase</keyword>
<dbReference type="InterPro" id="IPR046826">
    <property type="entry name" value="PDH_N"/>
</dbReference>
<dbReference type="InterPro" id="IPR003099">
    <property type="entry name" value="Prephen_DH"/>
</dbReference>
<dbReference type="PROSITE" id="PS51176">
    <property type="entry name" value="PDH_ADH"/>
    <property type="match status" value="1"/>
</dbReference>
<feature type="domain" description="Prephenate/arogenate dehydrogenase" evidence="2">
    <location>
        <begin position="7"/>
        <end position="282"/>
    </location>
</feature>
<dbReference type="InterPro" id="IPR008927">
    <property type="entry name" value="6-PGluconate_DH-like_C_sf"/>
</dbReference>
<proteinExistence type="predicted"/>
<organism evidence="3">
    <name type="scientific">hydrothermal vent metagenome</name>
    <dbReference type="NCBI Taxonomy" id="652676"/>
    <lineage>
        <taxon>unclassified sequences</taxon>
        <taxon>metagenomes</taxon>
        <taxon>ecological metagenomes</taxon>
    </lineage>
</organism>
<dbReference type="Gene3D" id="3.40.50.720">
    <property type="entry name" value="NAD(P)-binding Rossmann-like Domain"/>
    <property type="match status" value="1"/>
</dbReference>
<dbReference type="AlphaFoldDB" id="A0A3B0T279"/>
<dbReference type="GO" id="GO:0004665">
    <property type="term" value="F:prephenate dehydrogenase (NADP+) activity"/>
    <property type="evidence" value="ECO:0007669"/>
    <property type="project" value="InterPro"/>
</dbReference>
<feature type="non-terminal residue" evidence="3">
    <location>
        <position position="1"/>
    </location>
</feature>
<dbReference type="GO" id="GO:0006571">
    <property type="term" value="P:tyrosine biosynthetic process"/>
    <property type="evidence" value="ECO:0007669"/>
    <property type="project" value="InterPro"/>
</dbReference>
<dbReference type="GO" id="GO:0070403">
    <property type="term" value="F:NAD+ binding"/>
    <property type="evidence" value="ECO:0007669"/>
    <property type="project" value="InterPro"/>
</dbReference>
<dbReference type="SUPFAM" id="SSF51735">
    <property type="entry name" value="NAD(P)-binding Rossmann-fold domains"/>
    <property type="match status" value="1"/>
</dbReference>
<evidence type="ECO:0000256" key="1">
    <source>
        <dbReference type="ARBA" id="ARBA00023002"/>
    </source>
</evidence>
<name>A0A3B0T279_9ZZZZ</name>
<protein>
    <recommendedName>
        <fullName evidence="2">Prephenate/arogenate dehydrogenase domain-containing protein</fullName>
    </recommendedName>
</protein>
<evidence type="ECO:0000313" key="3">
    <source>
        <dbReference type="EMBL" id="VAW12048.1"/>
    </source>
</evidence>